<name>A0A6A5UV94_9PLEO</name>
<organism evidence="2 3">
    <name type="scientific">Bimuria novae-zelandiae CBS 107.79</name>
    <dbReference type="NCBI Taxonomy" id="1447943"/>
    <lineage>
        <taxon>Eukaryota</taxon>
        <taxon>Fungi</taxon>
        <taxon>Dikarya</taxon>
        <taxon>Ascomycota</taxon>
        <taxon>Pezizomycotina</taxon>
        <taxon>Dothideomycetes</taxon>
        <taxon>Pleosporomycetidae</taxon>
        <taxon>Pleosporales</taxon>
        <taxon>Massarineae</taxon>
        <taxon>Didymosphaeriaceae</taxon>
        <taxon>Bimuria</taxon>
    </lineage>
</organism>
<reference evidence="2" key="1">
    <citation type="journal article" date="2020" name="Stud. Mycol.">
        <title>101 Dothideomycetes genomes: a test case for predicting lifestyles and emergence of pathogens.</title>
        <authorList>
            <person name="Haridas S."/>
            <person name="Albert R."/>
            <person name="Binder M."/>
            <person name="Bloem J."/>
            <person name="Labutti K."/>
            <person name="Salamov A."/>
            <person name="Andreopoulos B."/>
            <person name="Baker S."/>
            <person name="Barry K."/>
            <person name="Bills G."/>
            <person name="Bluhm B."/>
            <person name="Cannon C."/>
            <person name="Castanera R."/>
            <person name="Culley D."/>
            <person name="Daum C."/>
            <person name="Ezra D."/>
            <person name="Gonzalez J."/>
            <person name="Henrissat B."/>
            <person name="Kuo A."/>
            <person name="Liang C."/>
            <person name="Lipzen A."/>
            <person name="Lutzoni F."/>
            <person name="Magnuson J."/>
            <person name="Mondo S."/>
            <person name="Nolan M."/>
            <person name="Ohm R."/>
            <person name="Pangilinan J."/>
            <person name="Park H.-J."/>
            <person name="Ramirez L."/>
            <person name="Alfaro M."/>
            <person name="Sun H."/>
            <person name="Tritt A."/>
            <person name="Yoshinaga Y."/>
            <person name="Zwiers L.-H."/>
            <person name="Turgeon B."/>
            <person name="Goodwin S."/>
            <person name="Spatafora J."/>
            <person name="Crous P."/>
            <person name="Grigoriev I."/>
        </authorList>
    </citation>
    <scope>NUCLEOTIDE SEQUENCE</scope>
    <source>
        <strain evidence="2">CBS 107.79</strain>
    </source>
</reference>
<gene>
    <name evidence="2" type="ORF">BU23DRAFT_571994</name>
</gene>
<dbReference type="AlphaFoldDB" id="A0A6A5UV94"/>
<evidence type="ECO:0000256" key="1">
    <source>
        <dbReference type="SAM" id="SignalP"/>
    </source>
</evidence>
<sequence length="425" mass="47306">MRALLPCLAVASVALGAVIHRDGGAVTEASSPLQREGESSKATAYPDSNFAGTAHYYTNGQLDSALCSTLPYTPHSSILGASISSVRKNVNDECFGYSVRCNKGFMSRNAPDGQNERRTNDIERNRILIGYQDAPDPYDWSAFQIDFFSEPLLRGTRYYLNYELAVTRKCFDFPFSKCQILDHADITVWHITAQSGQTEWLDITHGGRDGKTNFDGRLRSFWCSGWTEGIPAKQSDSVINRSPAKLGREEHLLELYEHVDFQGDVQYLGFGAAYDRKCHRFNGKGSSIKMYNGDASNGKPIPYECWAWNSPDCKKYGSATKAMQLPFPGTSWRTLALNDEIRGIQCHIRKAFAGVERKQTAAIGARETKGIEKGELFIGDQMLSSPQTIDTIDTSVSTVEIHTDREIANWQGPPLRGSLEWRPVG</sequence>
<keyword evidence="3" id="KW-1185">Reference proteome</keyword>
<dbReference type="EMBL" id="ML976715">
    <property type="protein sequence ID" value="KAF1968911.1"/>
    <property type="molecule type" value="Genomic_DNA"/>
</dbReference>
<keyword evidence="1" id="KW-0732">Signal</keyword>
<accession>A0A6A5UV94</accession>
<protein>
    <submittedName>
        <fullName evidence="2">Uncharacterized protein</fullName>
    </submittedName>
</protein>
<feature type="signal peptide" evidence="1">
    <location>
        <begin position="1"/>
        <end position="16"/>
    </location>
</feature>
<proteinExistence type="predicted"/>
<dbReference type="Proteomes" id="UP000800036">
    <property type="component" value="Unassembled WGS sequence"/>
</dbReference>
<feature type="chain" id="PRO_5025586334" evidence="1">
    <location>
        <begin position="17"/>
        <end position="425"/>
    </location>
</feature>
<evidence type="ECO:0000313" key="2">
    <source>
        <dbReference type="EMBL" id="KAF1968911.1"/>
    </source>
</evidence>
<evidence type="ECO:0000313" key="3">
    <source>
        <dbReference type="Proteomes" id="UP000800036"/>
    </source>
</evidence>